<dbReference type="InterPro" id="IPR006652">
    <property type="entry name" value="Kelch_1"/>
</dbReference>
<dbReference type="PANTHER" id="PTHR46034">
    <property type="match status" value="1"/>
</dbReference>
<gene>
    <name evidence="3" type="ORF">LUZ63_012897</name>
</gene>
<dbReference type="Gene3D" id="2.120.10.80">
    <property type="entry name" value="Kelch-type beta propeller"/>
    <property type="match status" value="2"/>
</dbReference>
<evidence type="ECO:0000313" key="3">
    <source>
        <dbReference type="EMBL" id="KAJ1688742.1"/>
    </source>
</evidence>
<keyword evidence="4" id="KW-1185">Reference proteome</keyword>
<accession>A0A9Q0C7H9</accession>
<feature type="compositionally biased region" description="Low complexity" evidence="1">
    <location>
        <begin position="280"/>
        <end position="290"/>
    </location>
</feature>
<dbReference type="InterPro" id="IPR044832">
    <property type="entry name" value="NRP-like"/>
</dbReference>
<feature type="region of interest" description="Disordered" evidence="1">
    <location>
        <begin position="280"/>
        <end position="299"/>
    </location>
</feature>
<dbReference type="SMART" id="SM00612">
    <property type="entry name" value="Kelch"/>
    <property type="match status" value="5"/>
</dbReference>
<feature type="compositionally biased region" description="Polar residues" evidence="1">
    <location>
        <begin position="313"/>
        <end position="323"/>
    </location>
</feature>
<feature type="region of interest" description="Disordered" evidence="1">
    <location>
        <begin position="235"/>
        <end position="262"/>
    </location>
</feature>
<dbReference type="AlphaFoldDB" id="A0A9Q0C7H9"/>
<dbReference type="Pfam" id="PF10539">
    <property type="entry name" value="Dev_Cell_Death"/>
    <property type="match status" value="1"/>
</dbReference>
<dbReference type="OrthoDB" id="45365at2759"/>
<dbReference type="PROSITE" id="PS51222">
    <property type="entry name" value="DCD"/>
    <property type="match status" value="1"/>
</dbReference>
<comment type="caution">
    <text evidence="3">The sequence shown here is derived from an EMBL/GenBank/DDBJ whole genome shotgun (WGS) entry which is preliminary data.</text>
</comment>
<protein>
    <recommendedName>
        <fullName evidence="2">DCD domain-containing protein</fullName>
    </recommendedName>
</protein>
<feature type="region of interest" description="Disordered" evidence="1">
    <location>
        <begin position="311"/>
        <end position="333"/>
    </location>
</feature>
<dbReference type="Pfam" id="PF01344">
    <property type="entry name" value="Kelch_1"/>
    <property type="match status" value="4"/>
</dbReference>
<sequence>MVRYRPRNNRYPLSAMILACPLRKQKHHFLRLDFISNQEIATPGAISISSSGMELTMQKDTKQLANGKMNPGEMNLLDPIRSLRKCDLGGVIFGCTHATIAESHVNQLFGLPSNHINYVRNIEEGLPLFLFNYINRKMYGLYVAAGPGQLNINPYAWTDGGSEKTPFPAQVAIRIKTSCHPLEEAEYKRVIFDNYYDPLKFFFELDHAQTRSLTALFKPSQNPINLRPPPAIFSLREATKKPQNSRHEKRDEAKEVELRQSDEETISDWEVLAEIGSSNSNFNSNESSSNGDAWEDKREKESVLVTLRKMAESCQSRDPSSSRGVGPVEASTSRESTCLVGGLGSYENGISARHELLQTIWELRKHITDLESKQAESARLTARLRETIEQSHNKISSLRPRIRRLESMLQASASSCSPGPPAASYTQAASSCTSKDGDNCCPLQLFVEQCLGSDNVIYLVGGNNGTKFLPDFDSFSPSLDVLTPLRSMSSPKSYVAVAALDGKIYVAGGYDGSWFDTVECYDRTKDEWTLQPSLNCEKGCHSGVSVDGKIYVLGGKNFSDYFSKVGMLDPLLGKWIDYIPMLEQRSTFGAAALNGAIYAVGGYDGTKYLSTGERLDMREPYWKKIPDMKTIRGCHSLAVLKDKLYAVGGYDGETAISSVESYDPRMMRWVMEEPMKCARGYLATAVVGTSLYAIGGVITDNDLILDTVECYRDGSGWTNTGLKAMGKRCCSAIAL</sequence>
<proteinExistence type="predicted"/>
<evidence type="ECO:0000256" key="1">
    <source>
        <dbReference type="SAM" id="MobiDB-lite"/>
    </source>
</evidence>
<organism evidence="3 4">
    <name type="scientific">Rhynchospora breviuscula</name>
    <dbReference type="NCBI Taxonomy" id="2022672"/>
    <lineage>
        <taxon>Eukaryota</taxon>
        <taxon>Viridiplantae</taxon>
        <taxon>Streptophyta</taxon>
        <taxon>Embryophyta</taxon>
        <taxon>Tracheophyta</taxon>
        <taxon>Spermatophyta</taxon>
        <taxon>Magnoliopsida</taxon>
        <taxon>Liliopsida</taxon>
        <taxon>Poales</taxon>
        <taxon>Cyperaceae</taxon>
        <taxon>Cyperoideae</taxon>
        <taxon>Rhynchosporeae</taxon>
        <taxon>Rhynchospora</taxon>
    </lineage>
</organism>
<reference evidence="3" key="1">
    <citation type="journal article" date="2022" name="Cell">
        <title>Repeat-based holocentromeres influence genome architecture and karyotype evolution.</title>
        <authorList>
            <person name="Hofstatter P.G."/>
            <person name="Thangavel G."/>
            <person name="Lux T."/>
            <person name="Neumann P."/>
            <person name="Vondrak T."/>
            <person name="Novak P."/>
            <person name="Zhang M."/>
            <person name="Costa L."/>
            <person name="Castellani M."/>
            <person name="Scott A."/>
            <person name="Toegelov H."/>
            <person name="Fuchs J."/>
            <person name="Mata-Sucre Y."/>
            <person name="Dias Y."/>
            <person name="Vanzela A.L.L."/>
            <person name="Huettel B."/>
            <person name="Almeida C.C.S."/>
            <person name="Simkova H."/>
            <person name="Souza G."/>
            <person name="Pedrosa-Harand A."/>
            <person name="Macas J."/>
            <person name="Mayer K.F.X."/>
            <person name="Houben A."/>
            <person name="Marques A."/>
        </authorList>
    </citation>
    <scope>NUCLEOTIDE SEQUENCE</scope>
    <source>
        <strain evidence="3">RhyBre1mFocal</strain>
    </source>
</reference>
<evidence type="ECO:0000313" key="4">
    <source>
        <dbReference type="Proteomes" id="UP001151287"/>
    </source>
</evidence>
<dbReference type="GO" id="GO:0034976">
    <property type="term" value="P:response to endoplasmic reticulum stress"/>
    <property type="evidence" value="ECO:0007669"/>
    <property type="project" value="InterPro"/>
</dbReference>
<feature type="compositionally biased region" description="Basic and acidic residues" evidence="1">
    <location>
        <begin position="237"/>
        <end position="262"/>
    </location>
</feature>
<feature type="domain" description="DCD" evidence="2">
    <location>
        <begin position="86"/>
        <end position="219"/>
    </location>
</feature>
<dbReference type="SMART" id="SM00767">
    <property type="entry name" value="DCD"/>
    <property type="match status" value="1"/>
</dbReference>
<evidence type="ECO:0000259" key="2">
    <source>
        <dbReference type="PROSITE" id="PS51222"/>
    </source>
</evidence>
<dbReference type="EMBL" id="JAMQYH010000004">
    <property type="protein sequence ID" value="KAJ1688742.1"/>
    <property type="molecule type" value="Genomic_DNA"/>
</dbReference>
<dbReference type="SUPFAM" id="SSF117281">
    <property type="entry name" value="Kelch motif"/>
    <property type="match status" value="1"/>
</dbReference>
<dbReference type="InterPro" id="IPR015915">
    <property type="entry name" value="Kelch-typ_b-propeller"/>
</dbReference>
<dbReference type="PANTHER" id="PTHR46034:SF7">
    <property type="entry name" value="INFLUENZA VIRUS NS1A-BINDING PROTEIN"/>
    <property type="match status" value="1"/>
</dbReference>
<dbReference type="Proteomes" id="UP001151287">
    <property type="component" value="Unassembled WGS sequence"/>
</dbReference>
<dbReference type="InterPro" id="IPR013989">
    <property type="entry name" value="Dev_and_cell_death_domain"/>
</dbReference>
<name>A0A9Q0C7H9_9POAL</name>